<evidence type="ECO:0000256" key="4">
    <source>
        <dbReference type="ARBA" id="ARBA00011802"/>
    </source>
</evidence>
<keyword evidence="8" id="KW-0256">Endoplasmic reticulum</keyword>
<feature type="binding site" evidence="17">
    <location>
        <position position="173"/>
    </location>
    <ligand>
        <name>FAD</name>
        <dbReference type="ChEBI" id="CHEBI:57692"/>
    </ligand>
</feature>
<feature type="binding site" evidence="17">
    <location>
        <position position="160"/>
    </location>
    <ligand>
        <name>FAD</name>
        <dbReference type="ChEBI" id="CHEBI:57692"/>
    </ligand>
</feature>
<dbReference type="GO" id="GO:0034975">
    <property type="term" value="P:protein folding in endoplasmic reticulum"/>
    <property type="evidence" value="ECO:0007669"/>
    <property type="project" value="InterPro"/>
</dbReference>
<name>A0A3M7KZA1_AUXPR</name>
<evidence type="ECO:0000256" key="6">
    <source>
        <dbReference type="ARBA" id="ARBA00022630"/>
    </source>
</evidence>
<feature type="binding site" evidence="17">
    <location>
        <position position="162"/>
    </location>
    <ligand>
        <name>FAD</name>
        <dbReference type="ChEBI" id="CHEBI:57692"/>
    </ligand>
</feature>
<evidence type="ECO:0000313" key="19">
    <source>
        <dbReference type="EMBL" id="RMZ55140.1"/>
    </source>
</evidence>
<evidence type="ECO:0000256" key="5">
    <source>
        <dbReference type="ARBA" id="ARBA00022448"/>
    </source>
</evidence>
<evidence type="ECO:0000256" key="17">
    <source>
        <dbReference type="PIRSR" id="PIRSR017205-2"/>
    </source>
</evidence>
<sequence length="433" mass="47731">MTKLSRVGAMNLAGLNEPNSCHIYSAVEQVNRDDIGPILDKLVQSAFFRYFKVDLYCDCPFWPDDGMCAMRDCSVCECEEDEVPKIWRAAEGRLASADSPAAACAAAAQESALDRTLQPDIRRALLAVPDWRGYRNPWMPEADDAGVEYAYINLQRNPERFTGYAGEHAARVWQAIYGQPGLEAGASAAPELRVFYRLISGLHASISAHLVAESPLRDDTGEVYAWGPDLAEFRRRLGSPELRDRVENLYFAYLFVLRAVQKAAPLLRGVEYSTGLPEEDAATQHFMHKLLDNAALQQVCPIPFDEGRLWRGEEGPVVKEQLRNITRVMDCVGCEKCKMWGKLQFLGVATSLKILFSAEDCSGAPVPEQGLQLERNEVIALVNLLERLSNSVETVRTLSVQLAGGSVAHPQGLGAIQDVVQHGLAPQLRTGGA</sequence>
<reference evidence="20" key="1">
    <citation type="journal article" date="2018" name="Algal Res.">
        <title>Characterization of plant carbon substrate utilization by Auxenochlorella protothecoides.</title>
        <authorList>
            <person name="Vogler B.W."/>
            <person name="Starkenburg S.R."/>
            <person name="Sudasinghe N."/>
            <person name="Schambach J.Y."/>
            <person name="Rollin J.A."/>
            <person name="Pattathil S."/>
            <person name="Barry A.N."/>
        </authorList>
    </citation>
    <scope>NUCLEOTIDE SEQUENCE [LARGE SCALE GENOMIC DNA]</scope>
    <source>
        <strain evidence="20">UTEX 25</strain>
    </source>
</reference>
<evidence type="ECO:0000256" key="10">
    <source>
        <dbReference type="ARBA" id="ARBA00022982"/>
    </source>
</evidence>
<evidence type="ECO:0000256" key="1">
    <source>
        <dbReference type="ARBA" id="ARBA00001974"/>
    </source>
</evidence>
<feature type="disulfide bond" description="Redox-active" evidence="18">
    <location>
        <begin position="68"/>
        <end position="73"/>
    </location>
</feature>
<evidence type="ECO:0000256" key="8">
    <source>
        <dbReference type="ARBA" id="ARBA00022824"/>
    </source>
</evidence>
<dbReference type="GO" id="GO:0071949">
    <property type="term" value="F:FAD binding"/>
    <property type="evidence" value="ECO:0007669"/>
    <property type="project" value="InterPro"/>
</dbReference>
<dbReference type="PIRSF" id="PIRSF017205">
    <property type="entry name" value="ERO1"/>
    <property type="match status" value="1"/>
</dbReference>
<keyword evidence="14" id="KW-0325">Glycoprotein</keyword>
<dbReference type="GO" id="GO:0015035">
    <property type="term" value="F:protein-disulfide reductase activity"/>
    <property type="evidence" value="ECO:0007669"/>
    <property type="project" value="InterPro"/>
</dbReference>
<keyword evidence="6" id="KW-0285">Flavoprotein</keyword>
<accession>A0A3M7KZA1</accession>
<keyword evidence="15" id="KW-0676">Redox-active center</keyword>
<comment type="subunit">
    <text evidence="4">May function both as a monomer and a homodimer.</text>
</comment>
<comment type="similarity">
    <text evidence="3">Belongs to the EROs family.</text>
</comment>
<organism evidence="19 20">
    <name type="scientific">Auxenochlorella protothecoides</name>
    <name type="common">Green microalga</name>
    <name type="synonym">Chlorella protothecoides</name>
    <dbReference type="NCBI Taxonomy" id="3075"/>
    <lineage>
        <taxon>Eukaryota</taxon>
        <taxon>Viridiplantae</taxon>
        <taxon>Chlorophyta</taxon>
        <taxon>core chlorophytes</taxon>
        <taxon>Trebouxiophyceae</taxon>
        <taxon>Chlorellales</taxon>
        <taxon>Chlorellaceae</taxon>
        <taxon>Auxenochlorella</taxon>
    </lineage>
</organism>
<feature type="binding site" evidence="17">
    <location>
        <position position="203"/>
    </location>
    <ligand>
        <name>FAD</name>
        <dbReference type="ChEBI" id="CHEBI:57692"/>
    </ligand>
</feature>
<feature type="active site" evidence="16">
    <location>
        <position position="337"/>
    </location>
</feature>
<dbReference type="GO" id="GO:0005789">
    <property type="term" value="C:endoplasmic reticulum membrane"/>
    <property type="evidence" value="ECO:0007669"/>
    <property type="project" value="UniProtKB-SubCell"/>
</dbReference>
<comment type="subcellular location">
    <subcellularLocation>
        <location evidence="2">Endoplasmic reticulum membrane</location>
        <topology evidence="2">Peripheral membrane protein</topology>
        <orientation evidence="2">Lumenal side</orientation>
    </subcellularLocation>
</comment>
<keyword evidence="5" id="KW-0813">Transport</keyword>
<dbReference type="Pfam" id="PF04137">
    <property type="entry name" value="ERO1"/>
    <property type="match status" value="1"/>
</dbReference>
<dbReference type="AlphaFoldDB" id="A0A3M7KZA1"/>
<evidence type="ECO:0008006" key="21">
    <source>
        <dbReference type="Google" id="ProtNLM"/>
    </source>
</evidence>
<dbReference type="PANTHER" id="PTHR12613">
    <property type="entry name" value="ERO1-RELATED"/>
    <property type="match status" value="1"/>
</dbReference>
<comment type="caution">
    <text evidence="19">The sequence shown here is derived from an EMBL/GenBank/DDBJ whole genome shotgun (WGS) entry which is preliminary data.</text>
</comment>
<feature type="binding site" evidence="17">
    <location>
        <position position="200"/>
    </location>
    <ligand>
        <name>FAD</name>
        <dbReference type="ChEBI" id="CHEBI:57692"/>
    </ligand>
</feature>
<protein>
    <recommendedName>
        <fullName evidence="21">Endoplasmic oxidoreductin-1</fullName>
    </recommendedName>
</protein>
<keyword evidence="7" id="KW-0732">Signal</keyword>
<keyword evidence="9 17" id="KW-0274">FAD</keyword>
<dbReference type="InterPro" id="IPR007266">
    <property type="entry name" value="Ero1"/>
</dbReference>
<evidence type="ECO:0000313" key="20">
    <source>
        <dbReference type="Proteomes" id="UP000279271"/>
    </source>
</evidence>
<comment type="cofactor">
    <cofactor evidence="1 17">
        <name>FAD</name>
        <dbReference type="ChEBI" id="CHEBI:57692"/>
    </cofactor>
</comment>
<evidence type="ECO:0000256" key="12">
    <source>
        <dbReference type="ARBA" id="ARBA00023136"/>
    </source>
</evidence>
<dbReference type="Proteomes" id="UP000279271">
    <property type="component" value="Unassembled WGS sequence"/>
</dbReference>
<evidence type="ECO:0000256" key="11">
    <source>
        <dbReference type="ARBA" id="ARBA00023002"/>
    </source>
</evidence>
<dbReference type="PANTHER" id="PTHR12613:SF0">
    <property type="entry name" value="ERO1-LIKE PROTEIN"/>
    <property type="match status" value="1"/>
</dbReference>
<feature type="active site" description="Nucleophile" evidence="16">
    <location>
        <position position="334"/>
    </location>
</feature>
<keyword evidence="11" id="KW-0560">Oxidoreductase</keyword>
<evidence type="ECO:0000256" key="13">
    <source>
        <dbReference type="ARBA" id="ARBA00023157"/>
    </source>
</evidence>
<keyword evidence="13 18" id="KW-1015">Disulfide bond</keyword>
<dbReference type="InterPro" id="IPR037192">
    <property type="entry name" value="ERO1-like_sf"/>
</dbReference>
<evidence type="ECO:0000256" key="7">
    <source>
        <dbReference type="ARBA" id="ARBA00022729"/>
    </source>
</evidence>
<evidence type="ECO:0000256" key="2">
    <source>
        <dbReference type="ARBA" id="ARBA00004367"/>
    </source>
</evidence>
<dbReference type="GO" id="GO:0016972">
    <property type="term" value="F:thiol oxidase activity"/>
    <property type="evidence" value="ECO:0007669"/>
    <property type="project" value="InterPro"/>
</dbReference>
<evidence type="ECO:0000256" key="3">
    <source>
        <dbReference type="ARBA" id="ARBA00008277"/>
    </source>
</evidence>
<evidence type="ECO:0000256" key="16">
    <source>
        <dbReference type="PIRSR" id="PIRSR017205-1"/>
    </source>
</evidence>
<feature type="disulfide bond" description="Redox-active" evidence="18">
    <location>
        <begin position="334"/>
        <end position="337"/>
    </location>
</feature>
<keyword evidence="10" id="KW-0249">Electron transport</keyword>
<evidence type="ECO:0000256" key="9">
    <source>
        <dbReference type="ARBA" id="ARBA00022827"/>
    </source>
</evidence>
<dbReference type="EMBL" id="QOKY01000169">
    <property type="protein sequence ID" value="RMZ55140.1"/>
    <property type="molecule type" value="Genomic_DNA"/>
</dbReference>
<dbReference type="SUPFAM" id="SSF110019">
    <property type="entry name" value="ERO1-like"/>
    <property type="match status" value="1"/>
</dbReference>
<proteinExistence type="inferred from homology"/>
<evidence type="ECO:0000256" key="18">
    <source>
        <dbReference type="PIRSR" id="PIRSR017205-3"/>
    </source>
</evidence>
<evidence type="ECO:0000256" key="15">
    <source>
        <dbReference type="ARBA" id="ARBA00023284"/>
    </source>
</evidence>
<feature type="binding site" evidence="17">
    <location>
        <position position="236"/>
    </location>
    <ligand>
        <name>FAD</name>
        <dbReference type="ChEBI" id="CHEBI:57692"/>
    </ligand>
</feature>
<keyword evidence="12" id="KW-0472">Membrane</keyword>
<evidence type="ECO:0000256" key="14">
    <source>
        <dbReference type="ARBA" id="ARBA00023180"/>
    </source>
</evidence>
<gene>
    <name evidence="19" type="ORF">APUTEX25_005418</name>
</gene>